<dbReference type="Proteomes" id="UP000266287">
    <property type="component" value="Unassembled WGS sequence"/>
</dbReference>
<comment type="subunit">
    <text evidence="2">Monomer. Binds 30S ribosomal subunits, but not 50S ribosomal subunits or 70S ribosomes.</text>
</comment>
<evidence type="ECO:0000313" key="3">
    <source>
        <dbReference type="EMBL" id="RII00713.1"/>
    </source>
</evidence>
<dbReference type="HAMAP" id="MF_00003">
    <property type="entry name" value="RbfA"/>
    <property type="match status" value="1"/>
</dbReference>
<dbReference type="PANTHER" id="PTHR33515:SF1">
    <property type="entry name" value="RIBOSOME-BINDING FACTOR A, CHLOROPLASTIC-RELATED"/>
    <property type="match status" value="1"/>
</dbReference>
<comment type="subcellular location">
    <subcellularLocation>
        <location evidence="2">Cytoplasm</location>
    </subcellularLocation>
</comment>
<dbReference type="GO" id="GO:0005829">
    <property type="term" value="C:cytosol"/>
    <property type="evidence" value="ECO:0007669"/>
    <property type="project" value="TreeGrafter"/>
</dbReference>
<evidence type="ECO:0000313" key="4">
    <source>
        <dbReference type="Proteomes" id="UP000266287"/>
    </source>
</evidence>
<dbReference type="PANTHER" id="PTHR33515">
    <property type="entry name" value="RIBOSOME-BINDING FACTOR A, CHLOROPLASTIC-RELATED"/>
    <property type="match status" value="1"/>
</dbReference>
<organism evidence="3 4">
    <name type="scientific">candidate division NPL-UPA2 bacterium Unc8</name>
    <dbReference type="NCBI Taxonomy" id="1980939"/>
    <lineage>
        <taxon>Bacteria</taxon>
    </lineage>
</organism>
<keyword evidence="2" id="KW-0963">Cytoplasm</keyword>
<dbReference type="SUPFAM" id="SSF89919">
    <property type="entry name" value="Ribosome-binding factor A, RbfA"/>
    <property type="match status" value="1"/>
</dbReference>
<dbReference type="Pfam" id="PF02033">
    <property type="entry name" value="RBFA"/>
    <property type="match status" value="1"/>
</dbReference>
<sequence>MSRRTERVAAVIKEEVSRVLEEKVVDSRIGFVTITAVEVSSDLRCATIFVSTYLEEKVKDETIYGLRDGSNYIRRKIGKKLHLRYLPKLTFKIDNSIEKGTRVEDALKQINKQG</sequence>
<dbReference type="InterPro" id="IPR000238">
    <property type="entry name" value="RbfA"/>
</dbReference>
<dbReference type="InterPro" id="IPR015946">
    <property type="entry name" value="KH_dom-like_a/b"/>
</dbReference>
<keyword evidence="1 2" id="KW-0690">Ribosome biogenesis</keyword>
<dbReference type="NCBIfam" id="TIGR00082">
    <property type="entry name" value="rbfA"/>
    <property type="match status" value="1"/>
</dbReference>
<evidence type="ECO:0000256" key="2">
    <source>
        <dbReference type="HAMAP-Rule" id="MF_00003"/>
    </source>
</evidence>
<dbReference type="InterPro" id="IPR023799">
    <property type="entry name" value="RbfA_dom_sf"/>
</dbReference>
<dbReference type="AlphaFoldDB" id="A0A399G015"/>
<dbReference type="GO" id="GO:0030490">
    <property type="term" value="P:maturation of SSU-rRNA"/>
    <property type="evidence" value="ECO:0007669"/>
    <property type="project" value="UniProtKB-UniRule"/>
</dbReference>
<gene>
    <name evidence="2 3" type="primary">rbfA</name>
    <name evidence="3" type="ORF">B9J77_01455</name>
</gene>
<reference evidence="3 4" key="1">
    <citation type="submission" date="2018-08" db="EMBL/GenBank/DDBJ databases">
        <title>Draft genome of candidate division NPL-UPA2 bacterium Unc8 that adapted to ultra-basic serpentinizing groundwater.</title>
        <authorList>
            <person name="Ishii S."/>
            <person name="Suzuki S."/>
            <person name="Nealson K.H."/>
        </authorList>
    </citation>
    <scope>NUCLEOTIDE SEQUENCE [LARGE SCALE GENOMIC DNA]</scope>
    <source>
        <strain evidence="3">Unc8</strain>
    </source>
</reference>
<dbReference type="Gene3D" id="3.30.300.20">
    <property type="match status" value="1"/>
</dbReference>
<accession>A0A399G015</accession>
<comment type="function">
    <text evidence="2">One of several proteins that assist in the late maturation steps of the functional core of the 30S ribosomal subunit. Associates with free 30S ribosomal subunits (but not with 30S subunits that are part of 70S ribosomes or polysomes). Required for efficient processing of 16S rRNA. May interact with the 5'-terminal helix region of 16S rRNA.</text>
</comment>
<name>A0A399G015_UNCN2</name>
<protein>
    <recommendedName>
        <fullName evidence="2">Ribosome-binding factor A</fullName>
    </recommendedName>
</protein>
<evidence type="ECO:0000256" key="1">
    <source>
        <dbReference type="ARBA" id="ARBA00022517"/>
    </source>
</evidence>
<dbReference type="GO" id="GO:0043024">
    <property type="term" value="F:ribosomal small subunit binding"/>
    <property type="evidence" value="ECO:0007669"/>
    <property type="project" value="TreeGrafter"/>
</dbReference>
<dbReference type="EMBL" id="NDHY01000002">
    <property type="protein sequence ID" value="RII00713.1"/>
    <property type="molecule type" value="Genomic_DNA"/>
</dbReference>
<comment type="caution">
    <text evidence="3">The sequence shown here is derived from an EMBL/GenBank/DDBJ whole genome shotgun (WGS) entry which is preliminary data.</text>
</comment>
<comment type="similarity">
    <text evidence="2">Belongs to the RbfA family.</text>
</comment>
<proteinExistence type="inferred from homology"/>